<dbReference type="InterPro" id="IPR052898">
    <property type="entry name" value="ACAD10-like"/>
</dbReference>
<organism evidence="2 3">
    <name type="scientific">Nonomuraea harbinensis</name>
    <dbReference type="NCBI Taxonomy" id="1286938"/>
    <lineage>
        <taxon>Bacteria</taxon>
        <taxon>Bacillati</taxon>
        <taxon>Actinomycetota</taxon>
        <taxon>Actinomycetes</taxon>
        <taxon>Streptosporangiales</taxon>
        <taxon>Streptosporangiaceae</taxon>
        <taxon>Nonomuraea</taxon>
    </lineage>
</organism>
<gene>
    <name evidence="2" type="ORF">ACFPUY_43220</name>
</gene>
<evidence type="ECO:0000313" key="2">
    <source>
        <dbReference type="EMBL" id="MFC5821936.1"/>
    </source>
</evidence>
<keyword evidence="3" id="KW-1185">Reference proteome</keyword>
<name>A0ABW1CB62_9ACTN</name>
<dbReference type="CDD" id="cd05154">
    <property type="entry name" value="ACAD10_11_N-like"/>
    <property type="match status" value="1"/>
</dbReference>
<protein>
    <submittedName>
        <fullName evidence="2">Phosphotransferase family protein</fullName>
    </submittedName>
</protein>
<dbReference type="PANTHER" id="PTHR47829:SF1">
    <property type="entry name" value="HAD FAMILY PHOSPHATASE"/>
    <property type="match status" value="1"/>
</dbReference>
<dbReference type="RefSeq" id="WP_219551382.1">
    <property type="nucleotide sequence ID" value="NZ_JAHKRN010000073.1"/>
</dbReference>
<proteinExistence type="predicted"/>
<reference evidence="3" key="1">
    <citation type="journal article" date="2019" name="Int. J. Syst. Evol. Microbiol.">
        <title>The Global Catalogue of Microorganisms (GCM) 10K type strain sequencing project: providing services to taxonomists for standard genome sequencing and annotation.</title>
        <authorList>
            <consortium name="The Broad Institute Genomics Platform"/>
            <consortium name="The Broad Institute Genome Sequencing Center for Infectious Disease"/>
            <person name="Wu L."/>
            <person name="Ma J."/>
        </authorList>
    </citation>
    <scope>NUCLEOTIDE SEQUENCE [LARGE SCALE GENOMIC DNA]</scope>
    <source>
        <strain evidence="3">CGMCC 4.7106</strain>
    </source>
</reference>
<accession>A0ABW1CB62</accession>
<dbReference type="Proteomes" id="UP001596096">
    <property type="component" value="Unassembled WGS sequence"/>
</dbReference>
<dbReference type="Pfam" id="PF01636">
    <property type="entry name" value="APH"/>
    <property type="match status" value="1"/>
</dbReference>
<evidence type="ECO:0000259" key="1">
    <source>
        <dbReference type="Pfam" id="PF01636"/>
    </source>
</evidence>
<sequence>MSSIDPAALTGLDRLAPALAEATEDDRWRSCTAELIIGGKSNLTFTLRSDAGELVLRRPPTGHLLPSAHDMAREAKVQRGLAETDVPVPRIVLVDEGDLIGIQFYVMEKVPGHVVRDRTPDGWAETPEERRAMSFALADTLAALHAVDYEAVGLGDYGRPEGFMARQVRRWSGQWDKSHTHEVPEMEELARRLAADVPQQQRATIVHGDFRTDNVVYDAGDPARINAVLDWELSTLGDPMSDVALLMLYWREAGDDGLSLVPGVSHLPGFPTRAEMLDRYATAAGVDLADLTWYQAFAHFKFAVIVQGVAARSKAGAMGGQDFGDLDDLVLRLGAEGLDHLKEH</sequence>
<feature type="domain" description="Aminoglycoside phosphotransferase" evidence="1">
    <location>
        <begin position="34"/>
        <end position="258"/>
    </location>
</feature>
<dbReference type="InterPro" id="IPR041726">
    <property type="entry name" value="ACAD10_11_N"/>
</dbReference>
<dbReference type="InterPro" id="IPR002575">
    <property type="entry name" value="Aminoglycoside_PTrfase"/>
</dbReference>
<dbReference type="PANTHER" id="PTHR47829">
    <property type="entry name" value="HYDROLASE, PUTATIVE (AFU_ORTHOLOGUE AFUA_1G12880)-RELATED"/>
    <property type="match status" value="1"/>
</dbReference>
<dbReference type="EMBL" id="JBHSNW010000043">
    <property type="protein sequence ID" value="MFC5821936.1"/>
    <property type="molecule type" value="Genomic_DNA"/>
</dbReference>
<comment type="caution">
    <text evidence="2">The sequence shown here is derived from an EMBL/GenBank/DDBJ whole genome shotgun (WGS) entry which is preliminary data.</text>
</comment>
<evidence type="ECO:0000313" key="3">
    <source>
        <dbReference type="Proteomes" id="UP001596096"/>
    </source>
</evidence>